<organism evidence="4 5">
    <name type="scientific">Polyrhizophydium stewartii</name>
    <dbReference type="NCBI Taxonomy" id="2732419"/>
    <lineage>
        <taxon>Eukaryota</taxon>
        <taxon>Fungi</taxon>
        <taxon>Fungi incertae sedis</taxon>
        <taxon>Chytridiomycota</taxon>
        <taxon>Chytridiomycota incertae sedis</taxon>
        <taxon>Chytridiomycetes</taxon>
        <taxon>Rhizophydiales</taxon>
        <taxon>Rhizophydiales incertae sedis</taxon>
        <taxon>Polyrhizophydium</taxon>
    </lineage>
</organism>
<dbReference type="PROSITE" id="PS50206">
    <property type="entry name" value="RHODANESE_3"/>
    <property type="match status" value="2"/>
</dbReference>
<proteinExistence type="predicted"/>
<evidence type="ECO:0000313" key="4">
    <source>
        <dbReference type="EMBL" id="KAL2914076.1"/>
    </source>
</evidence>
<dbReference type="Pfam" id="PF00581">
    <property type="entry name" value="Rhodanese"/>
    <property type="match status" value="2"/>
</dbReference>
<keyword evidence="2" id="KW-0677">Repeat</keyword>
<gene>
    <name evidence="4" type="ORF">HK105_206334</name>
</gene>
<dbReference type="InterPro" id="IPR036873">
    <property type="entry name" value="Rhodanese-like_dom_sf"/>
</dbReference>
<dbReference type="InterPro" id="IPR001763">
    <property type="entry name" value="Rhodanese-like_dom"/>
</dbReference>
<dbReference type="SUPFAM" id="SSF52821">
    <property type="entry name" value="Rhodanese/Cell cycle control phosphatase"/>
    <property type="match status" value="2"/>
</dbReference>
<comment type="caution">
    <text evidence="4">The sequence shown here is derived from an EMBL/GenBank/DDBJ whole genome shotgun (WGS) entry which is preliminary data.</text>
</comment>
<dbReference type="PANTHER" id="PTHR11364">
    <property type="entry name" value="THIOSULFATE SULFERTANSFERASE"/>
    <property type="match status" value="1"/>
</dbReference>
<evidence type="ECO:0000256" key="1">
    <source>
        <dbReference type="ARBA" id="ARBA00022679"/>
    </source>
</evidence>
<dbReference type="Proteomes" id="UP001527925">
    <property type="component" value="Unassembled WGS sequence"/>
</dbReference>
<accession>A0ABR4N3F9</accession>
<dbReference type="PANTHER" id="PTHR11364:SF27">
    <property type="entry name" value="SULFURTRANSFERASE"/>
    <property type="match status" value="1"/>
</dbReference>
<dbReference type="EMBL" id="JADGIZ020000037">
    <property type="protein sequence ID" value="KAL2914076.1"/>
    <property type="molecule type" value="Genomic_DNA"/>
</dbReference>
<dbReference type="CDD" id="cd01448">
    <property type="entry name" value="TST_Repeat_1"/>
    <property type="match status" value="1"/>
</dbReference>
<evidence type="ECO:0000256" key="2">
    <source>
        <dbReference type="ARBA" id="ARBA00022737"/>
    </source>
</evidence>
<evidence type="ECO:0000259" key="3">
    <source>
        <dbReference type="PROSITE" id="PS50206"/>
    </source>
</evidence>
<sequence length="335" mass="36909">MHDTAGQAASAPALVSTQWLAEQLRGGGRRVVALDASWRFEAPDLLGIGDDSWIGRLLGRNSPKLKKPTVSDDFAQRRIRGARFSGLDKFSSELSTMPNMVTENSEFFKALADQLLSTETHLAGQLGVSPDDHVVVYDSVGMHSAPRAWWVFKYFGHDRVSVLDGGLPKWIREGLPIDEGSKTEPYATTYPAREPRKDMVIGLRELGLSISDFSSAEPLFILDARPVNRFSGWGPEPREQVKSGHIPSSINIPHTMLLSSDGTLMPPPELAELFISRIPDFRRRDIVTMSGSGVTAALLNLALEQAGHMGRRRLFDGSWTQWALHPKGPISTWGA</sequence>
<protein>
    <recommendedName>
        <fullName evidence="3">Rhodanese domain-containing protein</fullName>
    </recommendedName>
</protein>
<evidence type="ECO:0000313" key="5">
    <source>
        <dbReference type="Proteomes" id="UP001527925"/>
    </source>
</evidence>
<feature type="domain" description="Rhodanese" evidence="3">
    <location>
        <begin position="215"/>
        <end position="331"/>
    </location>
</feature>
<dbReference type="SMART" id="SM00450">
    <property type="entry name" value="RHOD"/>
    <property type="match status" value="2"/>
</dbReference>
<dbReference type="CDD" id="cd01449">
    <property type="entry name" value="TST_Repeat_2"/>
    <property type="match status" value="1"/>
</dbReference>
<keyword evidence="1" id="KW-0808">Transferase</keyword>
<dbReference type="Gene3D" id="3.40.250.10">
    <property type="entry name" value="Rhodanese-like domain"/>
    <property type="match status" value="2"/>
</dbReference>
<feature type="domain" description="Rhodanese" evidence="3">
    <location>
        <begin position="72"/>
        <end position="179"/>
    </location>
</feature>
<dbReference type="InterPro" id="IPR045078">
    <property type="entry name" value="TST/MPST-like"/>
</dbReference>
<name>A0ABR4N3F9_9FUNG</name>
<reference evidence="4 5" key="1">
    <citation type="submission" date="2023-09" db="EMBL/GenBank/DDBJ databases">
        <title>Pangenome analysis of Batrachochytrium dendrobatidis and related Chytrids.</title>
        <authorList>
            <person name="Yacoub M.N."/>
            <person name="Stajich J.E."/>
            <person name="James T.Y."/>
        </authorList>
    </citation>
    <scope>NUCLEOTIDE SEQUENCE [LARGE SCALE GENOMIC DNA]</scope>
    <source>
        <strain evidence="4 5">JEL0888</strain>
    </source>
</reference>
<keyword evidence="5" id="KW-1185">Reference proteome</keyword>